<gene>
    <name evidence="1" type="ORF">ACOLOM_LOCUS7977</name>
</gene>
<evidence type="ECO:0000313" key="2">
    <source>
        <dbReference type="Proteomes" id="UP000789525"/>
    </source>
</evidence>
<protein>
    <submittedName>
        <fullName evidence="1">14762_t:CDS:1</fullName>
    </submittedName>
</protein>
<organism evidence="1 2">
    <name type="scientific">Acaulospora colombiana</name>
    <dbReference type="NCBI Taxonomy" id="27376"/>
    <lineage>
        <taxon>Eukaryota</taxon>
        <taxon>Fungi</taxon>
        <taxon>Fungi incertae sedis</taxon>
        <taxon>Mucoromycota</taxon>
        <taxon>Glomeromycotina</taxon>
        <taxon>Glomeromycetes</taxon>
        <taxon>Diversisporales</taxon>
        <taxon>Acaulosporaceae</taxon>
        <taxon>Acaulospora</taxon>
    </lineage>
</organism>
<reference evidence="1" key="1">
    <citation type="submission" date="2021-06" db="EMBL/GenBank/DDBJ databases">
        <authorList>
            <person name="Kallberg Y."/>
            <person name="Tangrot J."/>
            <person name="Rosling A."/>
        </authorList>
    </citation>
    <scope>NUCLEOTIDE SEQUENCE</scope>
    <source>
        <strain evidence="1">CL356</strain>
    </source>
</reference>
<name>A0ACA9N9V3_9GLOM</name>
<proteinExistence type="predicted"/>
<sequence length="304" mass="35057">GRYDIEIFPTFFRLRGKTYDYKIQQTSVGNLFLLPKLDDLHEMFVIGLDPPLRQGQTLYHFLVLQFKKEEEKEIQLNLDDETVQKEYGGKLEPQYEAPVYEVFSNVFHVLAKKKIIKPSGFKSQHDEVAVKCSLKANEGYLYPLEKCFLFIPKPPTLIKNGDIDKLMRFQLVFRVSMTGNAGKGALTTSRTFDVKFCMKKFDHLDSYFHSKNIRTENDTEDKGQQVLDDYSEYFGGDSDDDLKRDSKRNDEDSETVDEDFVDEDSESDVAEEYDENYSGVGSSTEEEELPKKKVKVSKSKSAKA</sequence>
<dbReference type="EMBL" id="CAJVPT010019581">
    <property type="protein sequence ID" value="CAG8642219.1"/>
    <property type="molecule type" value="Genomic_DNA"/>
</dbReference>
<accession>A0ACA9N9V3</accession>
<keyword evidence="2" id="KW-1185">Reference proteome</keyword>
<dbReference type="Proteomes" id="UP000789525">
    <property type="component" value="Unassembled WGS sequence"/>
</dbReference>
<comment type="caution">
    <text evidence="1">The sequence shown here is derived from an EMBL/GenBank/DDBJ whole genome shotgun (WGS) entry which is preliminary data.</text>
</comment>
<feature type="non-terminal residue" evidence="1">
    <location>
        <position position="1"/>
    </location>
</feature>
<evidence type="ECO:0000313" key="1">
    <source>
        <dbReference type="EMBL" id="CAG8642219.1"/>
    </source>
</evidence>